<dbReference type="EMBL" id="JACIIV010000010">
    <property type="protein sequence ID" value="MBB6227487.1"/>
    <property type="molecule type" value="Genomic_DNA"/>
</dbReference>
<comment type="caution">
    <text evidence="1">The sequence shown here is derived from an EMBL/GenBank/DDBJ whole genome shotgun (WGS) entry which is preliminary data.</text>
</comment>
<keyword evidence="2" id="KW-1185">Reference proteome</keyword>
<gene>
    <name evidence="1" type="ORF">FHS79_001653</name>
</gene>
<dbReference type="RefSeq" id="WP_274603627.1">
    <property type="nucleotide sequence ID" value="NZ_BMOX01000003.1"/>
</dbReference>
<accession>A0A841L4A1</accession>
<dbReference type="Proteomes" id="UP000538147">
    <property type="component" value="Unassembled WGS sequence"/>
</dbReference>
<proteinExistence type="predicted"/>
<evidence type="ECO:0000313" key="1">
    <source>
        <dbReference type="EMBL" id="MBB6227487.1"/>
    </source>
</evidence>
<dbReference type="AlphaFoldDB" id="A0A841L4A1"/>
<sequence length="42" mass="4540">MMFDLNRRLLLAGAPGFALTTLLPVSARASGPSRRPLSLTRD</sequence>
<name>A0A841L4A1_9SPHN</name>
<organism evidence="1 2">
    <name type="scientific">Polymorphobacter multimanifer</name>
    <dbReference type="NCBI Taxonomy" id="1070431"/>
    <lineage>
        <taxon>Bacteria</taxon>
        <taxon>Pseudomonadati</taxon>
        <taxon>Pseudomonadota</taxon>
        <taxon>Alphaproteobacteria</taxon>
        <taxon>Sphingomonadales</taxon>
        <taxon>Sphingosinicellaceae</taxon>
        <taxon>Polymorphobacter</taxon>
    </lineage>
</organism>
<reference evidence="1 2" key="1">
    <citation type="submission" date="2020-08" db="EMBL/GenBank/DDBJ databases">
        <title>Genomic Encyclopedia of Type Strains, Phase IV (KMG-IV): sequencing the most valuable type-strain genomes for metagenomic binning, comparative biology and taxonomic classification.</title>
        <authorList>
            <person name="Goeker M."/>
        </authorList>
    </citation>
    <scope>NUCLEOTIDE SEQUENCE [LARGE SCALE GENOMIC DNA]</scope>
    <source>
        <strain evidence="1 2">DSM 102189</strain>
    </source>
</reference>
<protein>
    <submittedName>
        <fullName evidence="1">Uncharacterized protein</fullName>
    </submittedName>
</protein>
<evidence type="ECO:0000313" key="2">
    <source>
        <dbReference type="Proteomes" id="UP000538147"/>
    </source>
</evidence>